<dbReference type="PANTHER" id="PTHR46145:SF1">
    <property type="entry name" value="INACTIVE HEPARANASE-2"/>
    <property type="match status" value="1"/>
</dbReference>
<dbReference type="GO" id="GO:0030198">
    <property type="term" value="P:extracellular matrix organization"/>
    <property type="evidence" value="ECO:0007669"/>
    <property type="project" value="TreeGrafter"/>
</dbReference>
<evidence type="ECO:0000256" key="2">
    <source>
        <dbReference type="SAM" id="MobiDB-lite"/>
    </source>
</evidence>
<sequence>SELIRGFLLSGMPCPSSCPPGLLALMAPGLALMATFSLSSQAGDRRALPVEKPPGVKGRTLILLDVNTKSPVRIISENFLSLQLDPSIIHDGWLDFLRKVRSEQTAQKKDGNQCPNMREASKHPSSYHSPPNPPSYLGCLAISLFSFPFAVDIVRSDIALDKQKGCKIAQHPDIMLELQREKATQMHLVLLKEQFSNTYSNLTLTARSLDKLYNFADCSGLHLIFALNALRRNPNNSWNSSNALSLLKYSASKKYNISWELGNEPNNYRTLIGRSVNGSQLGKDYIQLRSLLQLIRTYSRANLYGPNIGRPRKNVIALLEGFMKVAGSTVDAVTWQHYYIDGRVAKVTDFLKTRLLDTLSDQIRKIQKVVNTYAPGKKIWLEGVGATSAGGMNNLSDSYAAGFLWLNTLGLLASQGIDVVVRHSFLDHGHNHLVDQNFNPLPDYWLSLLYKRLIGPKVLAIHVAGLQRKPRPGRVIRDKLRIYAHCTSYHNHNYVRGSITLYIINLHRSRKKIKLAGTLRDKIVHQYLLQPYGKDGLHSKSVQLNGQPLAMVDDGTLPELKPRALRAGRTLVIPPLTMSFYVVKNVNALACRYR</sequence>
<feature type="non-terminal residue" evidence="3">
    <location>
        <position position="594"/>
    </location>
</feature>
<accession>A0A7K8NQJ0</accession>
<dbReference type="SUPFAM" id="SSF51445">
    <property type="entry name" value="(Trans)glycosidases"/>
    <property type="match status" value="1"/>
</dbReference>
<evidence type="ECO:0000313" key="3">
    <source>
        <dbReference type="EMBL" id="NXE55183.1"/>
    </source>
</evidence>
<feature type="non-terminal residue" evidence="3">
    <location>
        <position position="1"/>
    </location>
</feature>
<comment type="similarity">
    <text evidence="1">Belongs to the glycosyl hydrolase 79 family.</text>
</comment>
<dbReference type="FunFam" id="3.20.20.80:FF:000024">
    <property type="entry name" value="Heparanase 2"/>
    <property type="match status" value="1"/>
</dbReference>
<reference evidence="3 4" key="1">
    <citation type="submission" date="2019-09" db="EMBL/GenBank/DDBJ databases">
        <title>Bird 10,000 Genomes (B10K) Project - Family phase.</title>
        <authorList>
            <person name="Zhang G."/>
        </authorList>
    </citation>
    <scope>NUCLEOTIDE SEQUENCE [LARGE SCALE GENOMIC DNA]</scope>
    <source>
        <strain evidence="3">B10K-LSUMZ-50683</strain>
        <tissue evidence="3">Muscle</tissue>
    </source>
</reference>
<dbReference type="Gene3D" id="3.20.20.80">
    <property type="entry name" value="Glycosidases"/>
    <property type="match status" value="1"/>
</dbReference>
<keyword evidence="4" id="KW-1185">Reference proteome</keyword>
<protein>
    <submittedName>
        <fullName evidence="3">HPSE2 protein</fullName>
    </submittedName>
</protein>
<proteinExistence type="inferred from homology"/>
<name>A0A7K8NQJ0_CASCA</name>
<dbReference type="AlphaFoldDB" id="A0A7K8NQJ0"/>
<dbReference type="Proteomes" id="UP000524187">
    <property type="component" value="Unassembled WGS sequence"/>
</dbReference>
<evidence type="ECO:0000256" key="1">
    <source>
        <dbReference type="ARBA" id="ARBA00009800"/>
    </source>
</evidence>
<dbReference type="PANTHER" id="PTHR46145">
    <property type="entry name" value="HEPARANASE"/>
    <property type="match status" value="1"/>
</dbReference>
<comment type="caution">
    <text evidence="3">The sequence shown here is derived from an EMBL/GenBank/DDBJ whole genome shotgun (WGS) entry which is preliminary data.</text>
</comment>
<dbReference type="Pfam" id="PF03662">
    <property type="entry name" value="Glyco_hydro_79n"/>
    <property type="match status" value="1"/>
</dbReference>
<dbReference type="InterPro" id="IPR017853">
    <property type="entry name" value="GH"/>
</dbReference>
<feature type="region of interest" description="Disordered" evidence="2">
    <location>
        <begin position="105"/>
        <end position="130"/>
    </location>
</feature>
<dbReference type="EMBL" id="VWPT01000244">
    <property type="protein sequence ID" value="NXE55183.1"/>
    <property type="molecule type" value="Genomic_DNA"/>
</dbReference>
<dbReference type="GO" id="GO:0016020">
    <property type="term" value="C:membrane"/>
    <property type="evidence" value="ECO:0007669"/>
    <property type="project" value="InterPro"/>
</dbReference>
<dbReference type="GO" id="GO:0016798">
    <property type="term" value="F:hydrolase activity, acting on glycosyl bonds"/>
    <property type="evidence" value="ECO:0007669"/>
    <property type="project" value="InterPro"/>
</dbReference>
<dbReference type="GO" id="GO:0005615">
    <property type="term" value="C:extracellular space"/>
    <property type="evidence" value="ECO:0007669"/>
    <property type="project" value="TreeGrafter"/>
</dbReference>
<dbReference type="GO" id="GO:0031012">
    <property type="term" value="C:extracellular matrix"/>
    <property type="evidence" value="ECO:0007669"/>
    <property type="project" value="TreeGrafter"/>
</dbReference>
<organism evidence="3 4">
    <name type="scientific">Casuarius casuarius</name>
    <name type="common">Southern cassowary</name>
    <name type="synonym">Struthio casuarius</name>
    <dbReference type="NCBI Taxonomy" id="8787"/>
    <lineage>
        <taxon>Eukaryota</taxon>
        <taxon>Metazoa</taxon>
        <taxon>Chordata</taxon>
        <taxon>Craniata</taxon>
        <taxon>Vertebrata</taxon>
        <taxon>Euteleostomi</taxon>
        <taxon>Archelosauria</taxon>
        <taxon>Archosauria</taxon>
        <taxon>Dinosauria</taxon>
        <taxon>Saurischia</taxon>
        <taxon>Theropoda</taxon>
        <taxon>Coelurosauria</taxon>
        <taxon>Aves</taxon>
        <taxon>Palaeognathae</taxon>
        <taxon>Casuariiformes</taxon>
        <taxon>Casuariidae</taxon>
        <taxon>Casuarius</taxon>
    </lineage>
</organism>
<dbReference type="InterPro" id="IPR005199">
    <property type="entry name" value="Glyco_hydro_79"/>
</dbReference>
<evidence type="ECO:0000313" key="4">
    <source>
        <dbReference type="Proteomes" id="UP000524187"/>
    </source>
</evidence>
<gene>
    <name evidence="3" type="primary">Hpse2</name>
    <name evidence="3" type="ORF">CASCAS_R01062</name>
</gene>